<dbReference type="AlphaFoldDB" id="A0A1P8WEY4"/>
<dbReference type="InterPro" id="IPR036291">
    <property type="entry name" value="NAD(P)-bd_dom_sf"/>
</dbReference>
<reference evidence="2 3" key="1">
    <citation type="journal article" date="2016" name="Front. Microbiol.">
        <title>Fuerstia marisgermanicae gen. nov., sp. nov., an Unusual Member of the Phylum Planctomycetes from the German Wadden Sea.</title>
        <authorList>
            <person name="Kohn T."/>
            <person name="Heuer A."/>
            <person name="Jogler M."/>
            <person name="Vollmers J."/>
            <person name="Boedeker C."/>
            <person name="Bunk B."/>
            <person name="Rast P."/>
            <person name="Borchert D."/>
            <person name="Glockner I."/>
            <person name="Freese H.M."/>
            <person name="Klenk H.P."/>
            <person name="Overmann J."/>
            <person name="Kaster A.K."/>
            <person name="Rohde M."/>
            <person name="Wiegand S."/>
            <person name="Jogler C."/>
        </authorList>
    </citation>
    <scope>NUCLEOTIDE SEQUENCE [LARGE SCALE GENOMIC DNA]</scope>
    <source>
        <strain evidence="2 3">NH11</strain>
    </source>
</reference>
<dbReference type="PRINTS" id="PR00080">
    <property type="entry name" value="SDRFAMILY"/>
</dbReference>
<organism evidence="2 3">
    <name type="scientific">Fuerstiella marisgermanici</name>
    <dbReference type="NCBI Taxonomy" id="1891926"/>
    <lineage>
        <taxon>Bacteria</taxon>
        <taxon>Pseudomonadati</taxon>
        <taxon>Planctomycetota</taxon>
        <taxon>Planctomycetia</taxon>
        <taxon>Planctomycetales</taxon>
        <taxon>Planctomycetaceae</taxon>
        <taxon>Fuerstiella</taxon>
    </lineage>
</organism>
<evidence type="ECO:0000313" key="3">
    <source>
        <dbReference type="Proteomes" id="UP000187735"/>
    </source>
</evidence>
<dbReference type="Proteomes" id="UP000187735">
    <property type="component" value="Chromosome"/>
</dbReference>
<dbReference type="GO" id="GO:0004316">
    <property type="term" value="F:3-oxoacyl-[acyl-carrier-protein] reductase (NADPH) activity"/>
    <property type="evidence" value="ECO:0007669"/>
    <property type="project" value="UniProtKB-EC"/>
</dbReference>
<dbReference type="Gene3D" id="3.40.50.720">
    <property type="entry name" value="NAD(P)-binding Rossmann-like Domain"/>
    <property type="match status" value="1"/>
</dbReference>
<dbReference type="Pfam" id="PF13561">
    <property type="entry name" value="adh_short_C2"/>
    <property type="match status" value="1"/>
</dbReference>
<evidence type="ECO:0000313" key="2">
    <source>
        <dbReference type="EMBL" id="APZ92632.1"/>
    </source>
</evidence>
<dbReference type="PANTHER" id="PTHR42760">
    <property type="entry name" value="SHORT-CHAIN DEHYDROGENASES/REDUCTASES FAMILY MEMBER"/>
    <property type="match status" value="1"/>
</dbReference>
<keyword evidence="3" id="KW-1185">Reference proteome</keyword>
<protein>
    <submittedName>
        <fullName evidence="2">3-oxoacyl-[acyl-carrier-protein] reductase FabG</fullName>
        <ecNumber evidence="2">1.1.1.100</ecNumber>
    </submittedName>
</protein>
<dbReference type="SUPFAM" id="SSF51735">
    <property type="entry name" value="NAD(P)-binding Rossmann-fold domains"/>
    <property type="match status" value="1"/>
</dbReference>
<dbReference type="KEGG" id="fmr:Fuma_02243"/>
<comment type="similarity">
    <text evidence="1">Belongs to the short-chain dehydrogenases/reductases (SDR) family.</text>
</comment>
<dbReference type="PRINTS" id="PR00081">
    <property type="entry name" value="GDHRDH"/>
</dbReference>
<accession>A0A1P8WEY4</accession>
<name>A0A1P8WEY4_9PLAN</name>
<dbReference type="EMBL" id="CP017641">
    <property type="protein sequence ID" value="APZ92632.1"/>
    <property type="molecule type" value="Genomic_DNA"/>
</dbReference>
<dbReference type="InterPro" id="IPR002347">
    <property type="entry name" value="SDR_fam"/>
</dbReference>
<dbReference type="EC" id="1.1.1.100" evidence="2"/>
<evidence type="ECO:0000256" key="1">
    <source>
        <dbReference type="ARBA" id="ARBA00006484"/>
    </source>
</evidence>
<proteinExistence type="inferred from homology"/>
<sequence>MGDAMNQPTVFDQFSMDGKVALVTGGTGFLGSAACRALAEAGASVVVASRSKDRAETAAASLPSAGAARHFGVQLDHLNEDSLDAGFDAAVKVAGQVDVLINNGQQGHALDLTDVTGEAFTKDLQNATGYFLLARRLHDHVVGRQVSGSIVMIGSMYGVVGSYPDAYEGICAASPVQYHALKGGIIHMTRHLAVYWANENVRVNCLSPGPFPSEKAPAEMVERLKTKSPMNRMGRPEELCGPLLLLASDAGSYITGQNLLVDGGWTAW</sequence>
<dbReference type="STRING" id="1891926.Fuma_02243"/>
<keyword evidence="2" id="KW-0560">Oxidoreductase</keyword>
<gene>
    <name evidence="2" type="primary">fabG_5</name>
    <name evidence="2" type="ORF">Fuma_02243</name>
</gene>